<accession>A0A240EWX8</accession>
<keyword evidence="2" id="KW-1185">Reference proteome</keyword>
<evidence type="ECO:0000313" key="2">
    <source>
        <dbReference type="Proteomes" id="UP000225149"/>
    </source>
</evidence>
<proteinExistence type="predicted"/>
<dbReference type="GeneID" id="54974193"/>
<dbReference type="RefSeq" id="YP_009784198.1">
    <property type="nucleotide sequence ID" value="NC_047741.1"/>
</dbReference>
<dbReference type="KEGG" id="vg:54974193"/>
<protein>
    <recommendedName>
        <fullName evidence="3">Exonuclease</fullName>
    </recommendedName>
</protein>
<reference evidence="1 2" key="1">
    <citation type="journal article" date="2017" name="PLoS ONE">
        <title>Environmental bacteriophages active on biofilms and planktonic forms of toxigenic Vibrio cholerae: Potential relevance in cholera epidemiology.</title>
        <authorList>
            <person name="Naser I.B."/>
            <person name="Hoque M.M."/>
            <person name="Abdullah A."/>
            <person name="Bari S.M.N."/>
            <person name="Ghosh A.N."/>
            <person name="Faruque S.M."/>
        </authorList>
    </citation>
    <scope>NUCLEOTIDE SEQUENCE [LARGE SCALE GENOMIC DNA]</scope>
</reference>
<organism evidence="1 2">
    <name type="scientific">Vibrio phage JSF7</name>
    <dbReference type="NCBI Taxonomy" id="1292086"/>
    <lineage>
        <taxon>Viruses</taxon>
        <taxon>Duplodnaviria</taxon>
        <taxon>Heunggongvirae</taxon>
        <taxon>Uroviricota</taxon>
        <taxon>Caudoviricetes</taxon>
        <taxon>Autographivirales</taxon>
        <taxon>Tawavirus</taxon>
        <taxon>Tawavirus JSF7</taxon>
    </lineage>
</organism>
<dbReference type="EMBL" id="KY065149">
    <property type="protein sequence ID" value="APD18172.1"/>
    <property type="molecule type" value="Genomic_DNA"/>
</dbReference>
<evidence type="ECO:0000313" key="1">
    <source>
        <dbReference type="EMBL" id="APD18172.1"/>
    </source>
</evidence>
<evidence type="ECO:0008006" key="3">
    <source>
        <dbReference type="Google" id="ProtNLM"/>
    </source>
</evidence>
<sequence length="335" mass="38469">MLPEATGIRTFHLDADAAVYHVCHPELPLERNFKELLYYISTMRKLVQADYVLTYTTMKLKGGRSELAYYGAYQSKRNAHKMEDPARAQRVRDLRSMLQFYSDAVVYARPNWYFEADEVIGATHMAMLQSTGDYYCSVIGTSDKDLNMYPGIIMDLRKQTFTHLPMDNQFGWVEYGGKSKTKKLVGRGTKFFWAQMLSGDTVDTVEGLPFITPQMLNKYMPLKSKSNGVREQQACGDGKAVELLSRCNSDAACFRVVSELYASYFRGDWPFFFFEMAFILWMRRSDKVLDVMDFLRPLGFDYTLHPQQQAAIAEFQKNCAIAAGEANAIRIPNWQ</sequence>
<name>A0A240EWX8_9CAUD</name>
<dbReference type="Proteomes" id="UP000225149">
    <property type="component" value="Segment"/>
</dbReference>